<dbReference type="PANTHER" id="PTHR36121">
    <property type="entry name" value="PROTEIN SXY"/>
    <property type="match status" value="1"/>
</dbReference>
<dbReference type="InterPro" id="IPR007076">
    <property type="entry name" value="TfoX_N"/>
</dbReference>
<dbReference type="EMBL" id="JACIJF010000009">
    <property type="protein sequence ID" value="MBB5711754.1"/>
    <property type="molecule type" value="Genomic_DNA"/>
</dbReference>
<protein>
    <submittedName>
        <fullName evidence="2">DNA transformation protein</fullName>
    </submittedName>
</protein>
<sequence length="115" mass="12887">MAVDHGLVEWVREVLEPIGSVTMRPMMGGATLYLDGTVFALVAQDELWLKADAQSDYLWDEAGCDRFTYDVAGTAKSMNYRRAPSEVHDDPDTMRKWAALAVAAGQRAPIKRKRR</sequence>
<gene>
    <name evidence="2" type="ORF">FHT02_003005</name>
</gene>
<reference evidence="2 3" key="1">
    <citation type="submission" date="2020-08" db="EMBL/GenBank/DDBJ databases">
        <title>Genomic Encyclopedia of Type Strains, Phase IV (KMG-IV): sequencing the most valuable type-strain genomes for metagenomic binning, comparative biology and taxonomic classification.</title>
        <authorList>
            <person name="Goeker M."/>
        </authorList>
    </citation>
    <scope>NUCLEOTIDE SEQUENCE [LARGE SCALE GENOMIC DNA]</scope>
    <source>
        <strain evidence="2 3">DSM 26736</strain>
    </source>
</reference>
<accession>A0A840YG02</accession>
<dbReference type="Gene3D" id="3.30.1460.30">
    <property type="entry name" value="YgaC/TfoX-N like chaperone"/>
    <property type="match status" value="1"/>
</dbReference>
<keyword evidence="3" id="KW-1185">Reference proteome</keyword>
<dbReference type="InterPro" id="IPR047525">
    <property type="entry name" value="TfoX-like"/>
</dbReference>
<evidence type="ECO:0000313" key="3">
    <source>
        <dbReference type="Proteomes" id="UP000527143"/>
    </source>
</evidence>
<dbReference type="Pfam" id="PF04993">
    <property type="entry name" value="TfoX_N"/>
    <property type="match status" value="1"/>
</dbReference>
<dbReference type="RefSeq" id="WP_184089094.1">
    <property type="nucleotide sequence ID" value="NZ_JACIJF010000009.1"/>
</dbReference>
<dbReference type="AlphaFoldDB" id="A0A840YG02"/>
<evidence type="ECO:0000313" key="2">
    <source>
        <dbReference type="EMBL" id="MBB5711754.1"/>
    </source>
</evidence>
<comment type="caution">
    <text evidence="2">The sequence shown here is derived from an EMBL/GenBank/DDBJ whole genome shotgun (WGS) entry which is preliminary data.</text>
</comment>
<proteinExistence type="predicted"/>
<evidence type="ECO:0000259" key="1">
    <source>
        <dbReference type="Pfam" id="PF04993"/>
    </source>
</evidence>
<dbReference type="PANTHER" id="PTHR36121:SF1">
    <property type="entry name" value="PROTEIN SXY"/>
    <property type="match status" value="1"/>
</dbReference>
<name>A0A840YG02_9SPHN</name>
<dbReference type="SUPFAM" id="SSF159894">
    <property type="entry name" value="YgaC/TfoX-N like"/>
    <property type="match status" value="1"/>
</dbReference>
<feature type="domain" description="TfoX N-terminal" evidence="1">
    <location>
        <begin position="13"/>
        <end position="104"/>
    </location>
</feature>
<organism evidence="2 3">
    <name type="scientific">Sphingomonas xinjiangensis</name>
    <dbReference type="NCBI Taxonomy" id="643568"/>
    <lineage>
        <taxon>Bacteria</taxon>
        <taxon>Pseudomonadati</taxon>
        <taxon>Pseudomonadota</taxon>
        <taxon>Alphaproteobacteria</taxon>
        <taxon>Sphingomonadales</taxon>
        <taxon>Sphingomonadaceae</taxon>
        <taxon>Sphingomonas</taxon>
    </lineage>
</organism>
<dbReference type="Proteomes" id="UP000527143">
    <property type="component" value="Unassembled WGS sequence"/>
</dbReference>